<dbReference type="Pfam" id="PF19562">
    <property type="entry name" value="DUF6084"/>
    <property type="match status" value="1"/>
</dbReference>
<dbReference type="AlphaFoldDB" id="A0A4Q5J124"/>
<dbReference type="InterPro" id="IPR045730">
    <property type="entry name" value="DUF6084"/>
</dbReference>
<accession>A0A4Q5J124</accession>
<protein>
    <submittedName>
        <fullName evidence="1">Uncharacterized protein</fullName>
    </submittedName>
</protein>
<dbReference type="Proteomes" id="UP000291189">
    <property type="component" value="Unassembled WGS sequence"/>
</dbReference>
<reference evidence="1 2" key="1">
    <citation type="submission" date="2019-01" db="EMBL/GenBank/DDBJ databases">
        <title>Nocardioides guangzhouensis sp. nov., an actinobacterium isolated from soil.</title>
        <authorList>
            <person name="Fu Y."/>
            <person name="Cai Y."/>
            <person name="Lin Z."/>
            <person name="Chen P."/>
        </authorList>
    </citation>
    <scope>NUCLEOTIDE SEQUENCE [LARGE SCALE GENOMIC DNA]</scope>
    <source>
        <strain evidence="1 2">NBRC 105384</strain>
    </source>
</reference>
<proteinExistence type="predicted"/>
<comment type="caution">
    <text evidence="1">The sequence shown here is derived from an EMBL/GenBank/DDBJ whole genome shotgun (WGS) entry which is preliminary data.</text>
</comment>
<dbReference type="OrthoDB" id="115056at2"/>
<gene>
    <name evidence="1" type="ORF">ETU37_12275</name>
</gene>
<name>A0A4Q5J124_9ACTN</name>
<evidence type="ECO:0000313" key="2">
    <source>
        <dbReference type="Proteomes" id="UP000291189"/>
    </source>
</evidence>
<evidence type="ECO:0000313" key="1">
    <source>
        <dbReference type="EMBL" id="RYU12023.1"/>
    </source>
</evidence>
<dbReference type="EMBL" id="SDPU01000022">
    <property type="protein sequence ID" value="RYU12023.1"/>
    <property type="molecule type" value="Genomic_DNA"/>
</dbReference>
<keyword evidence="2" id="KW-1185">Reference proteome</keyword>
<sequence length="221" mass="24097">MSASDAALPGATVDLDFSCDEAVADRYAASPTVVLRMRARDASGLRVHALALRCQVRIEPVRRPYNDGEATKVVDLFGTRGRWGATMQPLQLAFLSQVLPGFTGECTFDLALPVSYDVDVAAHKYLAALEDGVVPLLLLFSGQVFTGTAGAIAVQPVPWHKETTARLPVAVWREAVDAHFPGQAWLRVDRETFNRLSVYRGRLGLTSFDAALDRLLGEAER</sequence>
<organism evidence="1 2">
    <name type="scientific">Nocardioides iriomotensis</name>
    <dbReference type="NCBI Taxonomy" id="715784"/>
    <lineage>
        <taxon>Bacteria</taxon>
        <taxon>Bacillati</taxon>
        <taxon>Actinomycetota</taxon>
        <taxon>Actinomycetes</taxon>
        <taxon>Propionibacteriales</taxon>
        <taxon>Nocardioidaceae</taxon>
        <taxon>Nocardioides</taxon>
    </lineage>
</organism>
<dbReference type="RefSeq" id="WP_129987611.1">
    <property type="nucleotide sequence ID" value="NZ_SDPU01000022.1"/>
</dbReference>